<evidence type="ECO:0000313" key="1">
    <source>
        <dbReference type="EMBL" id="KAF2086065.1"/>
    </source>
</evidence>
<organism evidence="1 2">
    <name type="scientific">Saccharata proteae CBS 121410</name>
    <dbReference type="NCBI Taxonomy" id="1314787"/>
    <lineage>
        <taxon>Eukaryota</taxon>
        <taxon>Fungi</taxon>
        <taxon>Dikarya</taxon>
        <taxon>Ascomycota</taxon>
        <taxon>Pezizomycotina</taxon>
        <taxon>Dothideomycetes</taxon>
        <taxon>Dothideomycetes incertae sedis</taxon>
        <taxon>Botryosphaeriales</taxon>
        <taxon>Saccharataceae</taxon>
        <taxon>Saccharata</taxon>
    </lineage>
</organism>
<dbReference type="PANTHER" id="PTHR36167:SF4">
    <property type="entry name" value="FUNGAL N-TERMINAL DOMAIN-CONTAINING PROTEIN"/>
    <property type="match status" value="1"/>
</dbReference>
<gene>
    <name evidence="1" type="ORF">K490DRAFT_58056</name>
</gene>
<dbReference type="OrthoDB" id="5431013at2759"/>
<dbReference type="AlphaFoldDB" id="A0A9P4HQK1"/>
<name>A0A9P4HQK1_9PEZI</name>
<comment type="caution">
    <text evidence="1">The sequence shown here is derived from an EMBL/GenBank/DDBJ whole genome shotgun (WGS) entry which is preliminary data.</text>
</comment>
<accession>A0A9P4HQK1</accession>
<protein>
    <recommendedName>
        <fullName evidence="3">Fungal N-terminal domain-containing protein</fullName>
    </recommendedName>
</protein>
<reference evidence="1" key="1">
    <citation type="journal article" date="2020" name="Stud. Mycol.">
        <title>101 Dothideomycetes genomes: a test case for predicting lifestyles and emergence of pathogens.</title>
        <authorList>
            <person name="Haridas S."/>
            <person name="Albert R."/>
            <person name="Binder M."/>
            <person name="Bloem J."/>
            <person name="Labutti K."/>
            <person name="Salamov A."/>
            <person name="Andreopoulos B."/>
            <person name="Baker S."/>
            <person name="Barry K."/>
            <person name="Bills G."/>
            <person name="Bluhm B."/>
            <person name="Cannon C."/>
            <person name="Castanera R."/>
            <person name="Culley D."/>
            <person name="Daum C."/>
            <person name="Ezra D."/>
            <person name="Gonzalez J."/>
            <person name="Henrissat B."/>
            <person name="Kuo A."/>
            <person name="Liang C."/>
            <person name="Lipzen A."/>
            <person name="Lutzoni F."/>
            <person name="Magnuson J."/>
            <person name="Mondo S."/>
            <person name="Nolan M."/>
            <person name="Ohm R."/>
            <person name="Pangilinan J."/>
            <person name="Park H.-J."/>
            <person name="Ramirez L."/>
            <person name="Alfaro M."/>
            <person name="Sun H."/>
            <person name="Tritt A."/>
            <person name="Yoshinaga Y."/>
            <person name="Zwiers L.-H."/>
            <person name="Turgeon B."/>
            <person name="Goodwin S."/>
            <person name="Spatafora J."/>
            <person name="Crous P."/>
            <person name="Grigoriev I."/>
        </authorList>
    </citation>
    <scope>NUCLEOTIDE SEQUENCE</scope>
    <source>
        <strain evidence="1">CBS 121410</strain>
    </source>
</reference>
<evidence type="ECO:0000313" key="2">
    <source>
        <dbReference type="Proteomes" id="UP000799776"/>
    </source>
</evidence>
<proteinExistence type="predicted"/>
<keyword evidence="2" id="KW-1185">Reference proteome</keyword>
<dbReference type="Proteomes" id="UP000799776">
    <property type="component" value="Unassembled WGS sequence"/>
</dbReference>
<evidence type="ECO:0008006" key="3">
    <source>
        <dbReference type="Google" id="ProtNLM"/>
    </source>
</evidence>
<sequence length="200" mass="23275">MVLCFFQMADLCFKASKNIYTYVDTVLTADKRIKAIATEVELTCLAIEELSRVLKHKSKHQGWNKTWSKATAIAEKTIQECAAIFVEIELALEASRKNKLCLPFWEPKISALGQTLVRLKGVLDLSLDILTYTHHLEWTEGIEERRQELLDLIRNLHLPFLWKFKIHLDSSRVSKYTAFMDATSSQEKDRFLRVTHLDRY</sequence>
<dbReference type="GO" id="GO:0006355">
    <property type="term" value="P:regulation of DNA-templated transcription"/>
    <property type="evidence" value="ECO:0007669"/>
    <property type="project" value="InterPro"/>
</dbReference>
<dbReference type="PANTHER" id="PTHR36167">
    <property type="entry name" value="C2H2 FINGER DOMAIN TRANSCRIPTION FACTOR (EUROFUNG)-RELATED"/>
    <property type="match status" value="1"/>
</dbReference>
<dbReference type="EMBL" id="ML978726">
    <property type="protein sequence ID" value="KAF2086065.1"/>
    <property type="molecule type" value="Genomic_DNA"/>
</dbReference>
<dbReference type="InterPro" id="IPR039327">
    <property type="entry name" value="CON7-like"/>
</dbReference>